<evidence type="ECO:0008006" key="3">
    <source>
        <dbReference type="Google" id="ProtNLM"/>
    </source>
</evidence>
<reference evidence="1" key="1">
    <citation type="journal article" date="2014" name="Int. J. Syst. Evol. Microbiol.">
        <title>Complete genome sequence of Corynebacterium casei LMG S-19264T (=DSM 44701T), isolated from a smear-ripened cheese.</title>
        <authorList>
            <consortium name="US DOE Joint Genome Institute (JGI-PGF)"/>
            <person name="Walter F."/>
            <person name="Albersmeier A."/>
            <person name="Kalinowski J."/>
            <person name="Ruckert C."/>
        </authorList>
    </citation>
    <scope>NUCLEOTIDE SEQUENCE</scope>
    <source>
        <strain evidence="1">CGMCC 1.12827</strain>
    </source>
</reference>
<dbReference type="EMBL" id="BMGC01000011">
    <property type="protein sequence ID" value="GGB31896.1"/>
    <property type="molecule type" value="Genomic_DNA"/>
</dbReference>
<dbReference type="InterPro" id="IPR004378">
    <property type="entry name" value="F420H2_quin_Rdtase"/>
</dbReference>
<proteinExistence type="predicted"/>
<reference evidence="1" key="2">
    <citation type="submission" date="2020-09" db="EMBL/GenBank/DDBJ databases">
        <authorList>
            <person name="Sun Q."/>
            <person name="Zhou Y."/>
        </authorList>
    </citation>
    <scope>NUCLEOTIDE SEQUENCE</scope>
    <source>
        <strain evidence="1">CGMCC 1.12827</strain>
    </source>
</reference>
<keyword evidence="2" id="KW-1185">Reference proteome</keyword>
<gene>
    <name evidence="1" type="ORF">GCM10011489_20160</name>
</gene>
<evidence type="ECO:0000313" key="1">
    <source>
        <dbReference type="EMBL" id="GGB31896.1"/>
    </source>
</evidence>
<dbReference type="RefSeq" id="WP_188586460.1">
    <property type="nucleotide sequence ID" value="NZ_BMGC01000011.1"/>
</dbReference>
<dbReference type="GO" id="GO:0016491">
    <property type="term" value="F:oxidoreductase activity"/>
    <property type="evidence" value="ECO:0007669"/>
    <property type="project" value="InterPro"/>
</dbReference>
<dbReference type="InterPro" id="IPR012349">
    <property type="entry name" value="Split_barrel_FMN-bd"/>
</dbReference>
<dbReference type="Pfam" id="PF04075">
    <property type="entry name" value="F420H2_quin_red"/>
    <property type="match status" value="1"/>
</dbReference>
<organism evidence="1 2">
    <name type="scientific">Gordonia jinhuaensis</name>
    <dbReference type="NCBI Taxonomy" id="1517702"/>
    <lineage>
        <taxon>Bacteria</taxon>
        <taxon>Bacillati</taxon>
        <taxon>Actinomycetota</taxon>
        <taxon>Actinomycetes</taxon>
        <taxon>Mycobacteriales</taxon>
        <taxon>Gordoniaceae</taxon>
        <taxon>Gordonia</taxon>
    </lineage>
</organism>
<dbReference type="AlphaFoldDB" id="A0A916T6B5"/>
<evidence type="ECO:0000313" key="2">
    <source>
        <dbReference type="Proteomes" id="UP000621454"/>
    </source>
</evidence>
<accession>A0A916T6B5</accession>
<name>A0A916T6B5_9ACTN</name>
<dbReference type="Proteomes" id="UP000621454">
    <property type="component" value="Unassembled WGS sequence"/>
</dbReference>
<sequence length="113" mass="12378">MTTFQRVSATVNKAVTPLLQLPGVNKVTGKAFTVLTYTGRKSGKQFQLPVNYRRDGDNSLTVFVALPDQKSWWRNFTGDGAPISVLLDGDQRSGHAVATRDDKGRVKVAITLD</sequence>
<protein>
    <recommendedName>
        <fullName evidence="3">Deazaflavin-dependent oxidoreductase, nitroreductase family</fullName>
    </recommendedName>
</protein>
<dbReference type="Gene3D" id="2.30.110.10">
    <property type="entry name" value="Electron Transport, Fmn-binding Protein, Chain A"/>
    <property type="match status" value="1"/>
</dbReference>
<comment type="caution">
    <text evidence="1">The sequence shown here is derived from an EMBL/GenBank/DDBJ whole genome shotgun (WGS) entry which is preliminary data.</text>
</comment>